<dbReference type="InterPro" id="IPR035899">
    <property type="entry name" value="DBL_dom_sf"/>
</dbReference>
<dbReference type="EMBL" id="AJVK01063704">
    <property type="status" value="NOT_ANNOTATED_CDS"/>
    <property type="molecule type" value="Genomic_DNA"/>
</dbReference>
<dbReference type="SMART" id="SM00325">
    <property type="entry name" value="RhoGEF"/>
    <property type="match status" value="1"/>
</dbReference>
<proteinExistence type="predicted"/>
<protein>
    <submittedName>
        <fullName evidence="1">Uncharacterized protein</fullName>
    </submittedName>
</protein>
<reference evidence="1" key="1">
    <citation type="submission" date="2022-08" db="UniProtKB">
        <authorList>
            <consortium name="EnsemblMetazoa"/>
        </authorList>
    </citation>
    <scope>IDENTIFICATION</scope>
    <source>
        <strain evidence="1">Israel</strain>
    </source>
</reference>
<dbReference type="Proteomes" id="UP000092462">
    <property type="component" value="Unassembled WGS sequence"/>
</dbReference>
<dbReference type="PANTHER" id="PTHR12673">
    <property type="entry name" value="FACIOGENITAL DYSPLASIA PROTEIN"/>
    <property type="match status" value="1"/>
</dbReference>
<dbReference type="SUPFAM" id="SSF50729">
    <property type="entry name" value="PH domain-like"/>
    <property type="match status" value="1"/>
</dbReference>
<dbReference type="VEuPathDB" id="VectorBase:PPAPM1_010160"/>
<dbReference type="GO" id="GO:0005085">
    <property type="term" value="F:guanyl-nucleotide exchange factor activity"/>
    <property type="evidence" value="ECO:0007669"/>
    <property type="project" value="InterPro"/>
</dbReference>
<accession>A0A1B0DJ27</accession>
<evidence type="ECO:0000313" key="2">
    <source>
        <dbReference type="Proteomes" id="UP000092462"/>
    </source>
</evidence>
<dbReference type="GO" id="GO:0035556">
    <property type="term" value="P:intracellular signal transduction"/>
    <property type="evidence" value="ECO:0007669"/>
    <property type="project" value="InterPro"/>
</dbReference>
<dbReference type="InterPro" id="IPR011993">
    <property type="entry name" value="PH-like_dom_sf"/>
</dbReference>
<dbReference type="InterPro" id="IPR001331">
    <property type="entry name" value="GDS_CDC24_CS"/>
</dbReference>
<dbReference type="AlphaFoldDB" id="A0A1B0DJ27"/>
<sequence length="513" mass="59616">MQFNSARNKRESFMTPPTLQKCLSRELQEVLNQRNLLTVKSRQKMCRLLDTLSVESEESDKRRSLRRQAVEEIISSEKSYIQQLKVLMDFFVKPLENLQVIDGMTHAALFGHIEMMYNLNGELLRELQEDTDRVADAFLKLAPFFRLYSVYAFDYKKALLKLQELTAKNSAFRQFLANTESRPEVQTKLNSLLIAPIQRVPRYRLLLQQVLLYTSPSDGDFAALQASVKEVETTVEHIDSLVEEQENTQQMINLQNALVNRTPTVIKPGRRLFREGVLEKVSSTGSHLRRHCALMSDIFMYSKVIKERSRGSSNLPENSLQCCCIFPLKKSKITELFPGTFRISCQGDGVIFRTVDILEGQSWVVALQEAIAMHIEFRKTLRKESSKRRPLRRKKDVKNFETDTILSPKRRGEFENVFRTPVEGEDAENSKTNCFHLNPVNMLKRRTQERTSQMPPKKILRLRDENAFQEKDRDILYPLREIQENTKSQEEPEGPGKERQEGTVRRVHFEDPP</sequence>
<dbReference type="Pfam" id="PF00621">
    <property type="entry name" value="RhoGEF"/>
    <property type="match status" value="1"/>
</dbReference>
<dbReference type="InterPro" id="IPR001849">
    <property type="entry name" value="PH_domain"/>
</dbReference>
<dbReference type="GO" id="GO:0005737">
    <property type="term" value="C:cytoplasm"/>
    <property type="evidence" value="ECO:0007669"/>
    <property type="project" value="TreeGrafter"/>
</dbReference>
<dbReference type="EnsemblMetazoa" id="PPAI008164-RA">
    <property type="protein sequence ID" value="PPAI008164-PA"/>
    <property type="gene ID" value="PPAI008164"/>
</dbReference>
<dbReference type="VEuPathDB" id="VectorBase:PPAI008164"/>
<keyword evidence="2" id="KW-1185">Reference proteome</keyword>
<dbReference type="PANTHER" id="PTHR12673:SF159">
    <property type="entry name" value="LD03170P"/>
    <property type="match status" value="1"/>
</dbReference>
<dbReference type="CDD" id="cd00160">
    <property type="entry name" value="RhoGEF"/>
    <property type="match status" value="1"/>
</dbReference>
<dbReference type="InterPro" id="IPR051092">
    <property type="entry name" value="FYVE_RhoGEF_PH"/>
</dbReference>
<name>A0A1B0DJ27_PHLPP</name>
<dbReference type="Gene3D" id="2.30.29.30">
    <property type="entry name" value="Pleckstrin-homology domain (PH domain)/Phosphotyrosine-binding domain (PTB)"/>
    <property type="match status" value="1"/>
</dbReference>
<dbReference type="InterPro" id="IPR000219">
    <property type="entry name" value="DH_dom"/>
</dbReference>
<evidence type="ECO:0000313" key="1">
    <source>
        <dbReference type="EnsemblMetazoa" id="PPAI008164-PA"/>
    </source>
</evidence>
<organism evidence="1 2">
    <name type="scientific">Phlebotomus papatasi</name>
    <name type="common">Sandfly</name>
    <dbReference type="NCBI Taxonomy" id="29031"/>
    <lineage>
        <taxon>Eukaryota</taxon>
        <taxon>Metazoa</taxon>
        <taxon>Ecdysozoa</taxon>
        <taxon>Arthropoda</taxon>
        <taxon>Hexapoda</taxon>
        <taxon>Insecta</taxon>
        <taxon>Pterygota</taxon>
        <taxon>Neoptera</taxon>
        <taxon>Endopterygota</taxon>
        <taxon>Diptera</taxon>
        <taxon>Nematocera</taxon>
        <taxon>Psychodoidea</taxon>
        <taxon>Psychodidae</taxon>
        <taxon>Phlebotomus</taxon>
        <taxon>Phlebotomus</taxon>
    </lineage>
</organism>
<dbReference type="PROSITE" id="PS50010">
    <property type="entry name" value="DH_2"/>
    <property type="match status" value="1"/>
</dbReference>
<dbReference type="SUPFAM" id="SSF48065">
    <property type="entry name" value="DBL homology domain (DH-domain)"/>
    <property type="match status" value="1"/>
</dbReference>
<dbReference type="PROSITE" id="PS50003">
    <property type="entry name" value="PH_DOMAIN"/>
    <property type="match status" value="1"/>
</dbReference>
<dbReference type="PROSITE" id="PS00741">
    <property type="entry name" value="DH_1"/>
    <property type="match status" value="1"/>
</dbReference>
<dbReference type="SMART" id="SM00233">
    <property type="entry name" value="PH"/>
    <property type="match status" value="1"/>
</dbReference>
<dbReference type="Gene3D" id="1.20.900.10">
    <property type="entry name" value="Dbl homology (DH) domain"/>
    <property type="match status" value="1"/>
</dbReference>